<dbReference type="NCBIfam" id="TIGR03353">
    <property type="entry name" value="VI_chp_4"/>
    <property type="match status" value="1"/>
</dbReference>
<evidence type="ECO:0000313" key="2">
    <source>
        <dbReference type="Proteomes" id="UP000032266"/>
    </source>
</evidence>
<name>A0A0C5VKB4_9GAMM</name>
<dbReference type="EMBL" id="CP007142">
    <property type="protein sequence ID" value="AJQ93818.1"/>
    <property type="molecule type" value="Genomic_DNA"/>
</dbReference>
<reference evidence="1 2" key="1">
    <citation type="submission" date="2014-01" db="EMBL/GenBank/DDBJ databases">
        <title>Full genme sequencing of cellulolytic bacterium Gynuella sunshinyii YC6258T gen. nov., sp. nov.</title>
        <authorList>
            <person name="Khan H."/>
            <person name="Chung E.J."/>
            <person name="Chung Y.R."/>
        </authorList>
    </citation>
    <scope>NUCLEOTIDE SEQUENCE [LARGE SCALE GENOMIC DNA]</scope>
    <source>
        <strain evidence="1 2">YC6258</strain>
    </source>
</reference>
<dbReference type="Proteomes" id="UP000032266">
    <property type="component" value="Chromosome"/>
</dbReference>
<dbReference type="RefSeq" id="WP_044616488.1">
    <property type="nucleotide sequence ID" value="NZ_CP007142.1"/>
</dbReference>
<dbReference type="HOGENOM" id="CLU_031690_3_1_6"/>
<evidence type="ECO:0008006" key="3">
    <source>
        <dbReference type="Google" id="ProtNLM"/>
    </source>
</evidence>
<dbReference type="AlphaFoldDB" id="A0A0C5VKB4"/>
<keyword evidence="2" id="KW-1185">Reference proteome</keyword>
<dbReference type="KEGG" id="gsn:YC6258_01774"/>
<sequence length="444" mass="50045">MKGFRKVIWAEGVFLGQQHFQAWDIYQSHYQKLKTRIYEPHFWGVKELEWNEAALQNSRLELVRCLAVFPDGSLIDYDRKYDKPVSYDLSTLNSESQVLALSFPSNDMADSITGYAPSGSSVGWHAQHVEVPDQYDPSRKRDVLLGQPNMHLHISGEDRANNVSLNVVRVIRSYDNAFELDKNYIPPVLSLDAAPVLSEQLGSVIDILQSQFRSLHEKRVGLGDVGSFLSSDLADFLLQSELTEALAELRVMGDNKAVPAIDFYRLLRRYHDRIALHLAPEKVPFNGTYEHNDLTSSFSTLYQSVRAVLGAERKRAEAGIAIEALSPGRFQSTKISQEAFEKCSFYLSVYIDASDTSWIAQFPAFFKVASPSLIENMVASATPGVQLVHTQRVPQKIRIKSGYEYFLITKSGDVWASICRDQQFSAFAFGEFAHAKVELIAVEE</sequence>
<dbReference type="PANTHER" id="PTHR35566">
    <property type="entry name" value="BLR3599 PROTEIN"/>
    <property type="match status" value="1"/>
</dbReference>
<gene>
    <name evidence="1" type="ORF">YC6258_01774</name>
</gene>
<organism evidence="1 2">
    <name type="scientific">Gynuella sunshinyii YC6258</name>
    <dbReference type="NCBI Taxonomy" id="1445510"/>
    <lineage>
        <taxon>Bacteria</taxon>
        <taxon>Pseudomonadati</taxon>
        <taxon>Pseudomonadota</taxon>
        <taxon>Gammaproteobacteria</taxon>
        <taxon>Oceanospirillales</taxon>
        <taxon>Saccharospirillaceae</taxon>
        <taxon>Gynuella</taxon>
    </lineage>
</organism>
<proteinExistence type="predicted"/>
<dbReference type="STRING" id="1445510.YC6258_01774"/>
<dbReference type="Pfam" id="PF05936">
    <property type="entry name" value="T6SS_VasE"/>
    <property type="match status" value="1"/>
</dbReference>
<dbReference type="OrthoDB" id="9775333at2"/>
<protein>
    <recommendedName>
        <fullName evidence="3">Type VI secretion protein, VC_A0114 family</fullName>
    </recommendedName>
</protein>
<evidence type="ECO:0000313" key="1">
    <source>
        <dbReference type="EMBL" id="AJQ93818.1"/>
    </source>
</evidence>
<dbReference type="InterPro" id="IPR010263">
    <property type="entry name" value="T6SS_TssK"/>
</dbReference>
<dbReference type="PANTHER" id="PTHR35566:SF1">
    <property type="entry name" value="TYPE VI SECRETION SYSTEM BASEPLATE COMPONENT TSSK1"/>
    <property type="match status" value="1"/>
</dbReference>
<accession>A0A0C5VKB4</accession>